<dbReference type="SUPFAM" id="SSF56059">
    <property type="entry name" value="Glutathione synthetase ATP-binding domain-like"/>
    <property type="match status" value="1"/>
</dbReference>
<dbReference type="GO" id="GO:0015630">
    <property type="term" value="C:microtubule cytoskeleton"/>
    <property type="evidence" value="ECO:0007669"/>
    <property type="project" value="TreeGrafter"/>
</dbReference>
<dbReference type="PANTHER" id="PTHR45870:SF2">
    <property type="entry name" value="TUBULIN MONOGLYCYLASE TTLL3"/>
    <property type="match status" value="1"/>
</dbReference>
<feature type="compositionally biased region" description="Polar residues" evidence="6">
    <location>
        <begin position="179"/>
        <end position="205"/>
    </location>
</feature>
<dbReference type="GO" id="GO:0003341">
    <property type="term" value="P:cilium movement"/>
    <property type="evidence" value="ECO:0007669"/>
    <property type="project" value="TreeGrafter"/>
</dbReference>
<evidence type="ECO:0000256" key="6">
    <source>
        <dbReference type="SAM" id="MobiDB-lite"/>
    </source>
</evidence>
<proteinExistence type="predicted"/>
<evidence type="ECO:0000256" key="2">
    <source>
        <dbReference type="ARBA" id="ARBA00022490"/>
    </source>
</evidence>
<evidence type="ECO:0000313" key="7">
    <source>
        <dbReference type="EMBL" id="KAJ8920802.1"/>
    </source>
</evidence>
<feature type="compositionally biased region" description="Polar residues" evidence="6">
    <location>
        <begin position="217"/>
        <end position="255"/>
    </location>
</feature>
<keyword evidence="8" id="KW-1185">Reference proteome</keyword>
<dbReference type="GO" id="GO:0005524">
    <property type="term" value="F:ATP binding"/>
    <property type="evidence" value="ECO:0007669"/>
    <property type="project" value="UniProtKB-KW"/>
</dbReference>
<evidence type="ECO:0000256" key="4">
    <source>
        <dbReference type="ARBA" id="ARBA00022741"/>
    </source>
</evidence>
<dbReference type="GO" id="GO:0005930">
    <property type="term" value="C:axoneme"/>
    <property type="evidence" value="ECO:0007669"/>
    <property type="project" value="TreeGrafter"/>
</dbReference>
<dbReference type="Proteomes" id="UP001159042">
    <property type="component" value="Unassembled WGS sequence"/>
</dbReference>
<evidence type="ECO:0000256" key="3">
    <source>
        <dbReference type="ARBA" id="ARBA00022598"/>
    </source>
</evidence>
<feature type="region of interest" description="Disordered" evidence="6">
    <location>
        <begin position="179"/>
        <end position="292"/>
    </location>
</feature>
<keyword evidence="2" id="KW-0963">Cytoplasm</keyword>
<keyword evidence="5" id="KW-0067">ATP-binding</keyword>
<protein>
    <submittedName>
        <fullName evidence="7">Uncharacterized protein</fullName>
    </submittedName>
</protein>
<feature type="compositionally biased region" description="Polar residues" evidence="6">
    <location>
        <begin position="271"/>
        <end position="289"/>
    </location>
</feature>
<accession>A0AAV8W3D9</accession>
<keyword evidence="3" id="KW-0436">Ligase</keyword>
<feature type="non-terminal residue" evidence="7">
    <location>
        <position position="1"/>
    </location>
</feature>
<gene>
    <name evidence="7" type="ORF">NQ315_004943</name>
</gene>
<evidence type="ECO:0000256" key="1">
    <source>
        <dbReference type="ARBA" id="ARBA00004496"/>
    </source>
</evidence>
<organism evidence="7 8">
    <name type="scientific">Exocentrus adspersus</name>
    <dbReference type="NCBI Taxonomy" id="1586481"/>
    <lineage>
        <taxon>Eukaryota</taxon>
        <taxon>Metazoa</taxon>
        <taxon>Ecdysozoa</taxon>
        <taxon>Arthropoda</taxon>
        <taxon>Hexapoda</taxon>
        <taxon>Insecta</taxon>
        <taxon>Pterygota</taxon>
        <taxon>Neoptera</taxon>
        <taxon>Endopterygota</taxon>
        <taxon>Coleoptera</taxon>
        <taxon>Polyphaga</taxon>
        <taxon>Cucujiformia</taxon>
        <taxon>Chrysomeloidea</taxon>
        <taxon>Cerambycidae</taxon>
        <taxon>Lamiinae</taxon>
        <taxon>Acanthocinini</taxon>
        <taxon>Exocentrus</taxon>
    </lineage>
</organism>
<sequence length="704" mass="80053">FFSSNALKAKGIRENIESSLKSSFSQDDSLINLEKRHLHNAGTDPEVEMVSSQKPIIKKIQQSTKPNSGNTNSPGRDLEKEITDVIATCKDIISCNNSFKKNQQHAKNDTKVVDQTLITQKGNVSEITLEKVALDLTNILKDLKDHLYSLKGKNDSFSDVAPKLEESFLESNRHNKNNSFFQKCKSKPTTPTFKGGNNTNSTAPTVKNGVKPKTGAINESINGKTKGNNISKSNAISSPTVNKSSVLPSKNNMSRPHSVGAGNTAKAKLPNNINVNNQSTKPSPSSNKGVPSKVVYDPIGTIKAEVDKAIRARKTFTVRGCFPAIRRSLLNRVYLLGQKDIAQDIRKLIKSKLLSNHQVDLYWSYNYDAFKECPEKVKLTKINKFRNNVFSYTSKLGLCNANKDAVWFKIPGVANFNHPRAYSLAKDGDTPGFIKDFYMTAAISLLKWVVQNDTTGKFKVLSPSGKIPIEVFDFAVNECYKFIKKAQHDDIDNEIKEALDHEWNEFLQYFYKTVHIGNHFRKNNQVTEQDMVRKANYILTKLSDVWPSLNMDGIMNIWILKPRNGSQGVGIHICRTLQYILSVIKANPNRRYLIQKYIERPFLIYNTKFDIRQWFLISSVVPLRIWMYKRCYLRFSSQTYNLRKLHESIHLTNNSIQCRYQKSTKDIALPSYNMWDSTQFQNYLSGKSQISVTLTHLKRSFIQE</sequence>
<dbReference type="EMBL" id="JANEYG010000013">
    <property type="protein sequence ID" value="KAJ8920802.1"/>
    <property type="molecule type" value="Genomic_DNA"/>
</dbReference>
<dbReference type="AlphaFoldDB" id="A0AAV8W3D9"/>
<comment type="caution">
    <text evidence="7">The sequence shown here is derived from an EMBL/GenBank/DDBJ whole genome shotgun (WGS) entry which is preliminary data.</text>
</comment>
<dbReference type="InterPro" id="IPR004344">
    <property type="entry name" value="TTL/TTLL_fam"/>
</dbReference>
<keyword evidence="4" id="KW-0547">Nucleotide-binding</keyword>
<evidence type="ECO:0000313" key="8">
    <source>
        <dbReference type="Proteomes" id="UP001159042"/>
    </source>
</evidence>
<dbReference type="Gene3D" id="3.30.470.20">
    <property type="entry name" value="ATP-grasp fold, B domain"/>
    <property type="match status" value="1"/>
</dbReference>
<dbReference type="PROSITE" id="PS51221">
    <property type="entry name" value="TTL"/>
    <property type="match status" value="1"/>
</dbReference>
<dbReference type="Pfam" id="PF03133">
    <property type="entry name" value="TTL"/>
    <property type="match status" value="1"/>
</dbReference>
<dbReference type="InterPro" id="IPR051437">
    <property type="entry name" value="TTLL_monoglycylase"/>
</dbReference>
<comment type="subcellular location">
    <subcellularLocation>
        <location evidence="1">Cytoplasm</location>
    </subcellularLocation>
</comment>
<reference evidence="7 8" key="1">
    <citation type="journal article" date="2023" name="Insect Mol. Biol.">
        <title>Genome sequencing provides insights into the evolution of gene families encoding plant cell wall-degrading enzymes in longhorned beetles.</title>
        <authorList>
            <person name="Shin N.R."/>
            <person name="Okamura Y."/>
            <person name="Kirsch R."/>
            <person name="Pauchet Y."/>
        </authorList>
    </citation>
    <scope>NUCLEOTIDE SEQUENCE [LARGE SCALE GENOMIC DNA]</scope>
    <source>
        <strain evidence="7">EAD_L_NR</strain>
    </source>
</reference>
<evidence type="ECO:0000256" key="5">
    <source>
        <dbReference type="ARBA" id="ARBA00022840"/>
    </source>
</evidence>
<dbReference type="GO" id="GO:0060271">
    <property type="term" value="P:cilium assembly"/>
    <property type="evidence" value="ECO:0007669"/>
    <property type="project" value="TreeGrafter"/>
</dbReference>
<dbReference type="PANTHER" id="PTHR45870">
    <property type="entry name" value="TUBULIN MONOGLYCYLASE TTLL3"/>
    <property type="match status" value="1"/>
</dbReference>
<dbReference type="GO" id="GO:0070736">
    <property type="term" value="F:protein-glycine ligase activity, initiating"/>
    <property type="evidence" value="ECO:0007669"/>
    <property type="project" value="TreeGrafter"/>
</dbReference>
<name>A0AAV8W3D9_9CUCU</name>